<dbReference type="SUPFAM" id="SSF57850">
    <property type="entry name" value="RING/U-box"/>
    <property type="match status" value="1"/>
</dbReference>
<gene>
    <name evidence="7" type="ORF">ACJRO7_035528</name>
</gene>
<dbReference type="Proteomes" id="UP001634007">
    <property type="component" value="Unassembled WGS sequence"/>
</dbReference>
<keyword evidence="5" id="KW-0472">Membrane</keyword>
<name>A0ABD3J933_EUCGL</name>
<keyword evidence="5" id="KW-1133">Transmembrane helix</keyword>
<evidence type="ECO:0000256" key="3">
    <source>
        <dbReference type="ARBA" id="ARBA00022833"/>
    </source>
</evidence>
<keyword evidence="3" id="KW-0862">Zinc</keyword>
<evidence type="ECO:0000256" key="2">
    <source>
        <dbReference type="ARBA" id="ARBA00022771"/>
    </source>
</evidence>
<dbReference type="PROSITE" id="PS50089">
    <property type="entry name" value="ZF_RING_2"/>
    <property type="match status" value="1"/>
</dbReference>
<dbReference type="InterPro" id="IPR001841">
    <property type="entry name" value="Znf_RING"/>
</dbReference>
<keyword evidence="2 4" id="KW-0863">Zinc-finger</keyword>
<dbReference type="InterPro" id="IPR013083">
    <property type="entry name" value="Znf_RING/FYVE/PHD"/>
</dbReference>
<dbReference type="PANTHER" id="PTHR45798:SF97">
    <property type="entry name" value="ALCOHOL-SENSITIVE RING FINGER PROTEIN 1"/>
    <property type="match status" value="1"/>
</dbReference>
<organism evidence="7 8">
    <name type="scientific">Eucalyptus globulus</name>
    <name type="common">Tasmanian blue gum</name>
    <dbReference type="NCBI Taxonomy" id="34317"/>
    <lineage>
        <taxon>Eukaryota</taxon>
        <taxon>Viridiplantae</taxon>
        <taxon>Streptophyta</taxon>
        <taxon>Embryophyta</taxon>
        <taxon>Tracheophyta</taxon>
        <taxon>Spermatophyta</taxon>
        <taxon>Magnoliopsida</taxon>
        <taxon>eudicotyledons</taxon>
        <taxon>Gunneridae</taxon>
        <taxon>Pentapetalae</taxon>
        <taxon>rosids</taxon>
        <taxon>malvids</taxon>
        <taxon>Myrtales</taxon>
        <taxon>Myrtaceae</taxon>
        <taxon>Myrtoideae</taxon>
        <taxon>Eucalypteae</taxon>
        <taxon>Eucalyptus</taxon>
    </lineage>
</organism>
<proteinExistence type="predicted"/>
<dbReference type="InterPro" id="IPR052788">
    <property type="entry name" value="RING-type_E3_ligase_ATL"/>
</dbReference>
<protein>
    <recommendedName>
        <fullName evidence="6">RING-type domain-containing protein</fullName>
    </recommendedName>
</protein>
<dbReference type="Pfam" id="PF13639">
    <property type="entry name" value="zf-RING_2"/>
    <property type="match status" value="1"/>
</dbReference>
<feature type="transmembrane region" description="Helical" evidence="5">
    <location>
        <begin position="32"/>
        <end position="55"/>
    </location>
</feature>
<evidence type="ECO:0000259" key="6">
    <source>
        <dbReference type="PROSITE" id="PS50089"/>
    </source>
</evidence>
<evidence type="ECO:0000256" key="1">
    <source>
        <dbReference type="ARBA" id="ARBA00022723"/>
    </source>
</evidence>
<keyword evidence="8" id="KW-1185">Reference proteome</keyword>
<dbReference type="Gene3D" id="3.30.40.10">
    <property type="entry name" value="Zinc/RING finger domain, C3HC4 (zinc finger)"/>
    <property type="match status" value="1"/>
</dbReference>
<dbReference type="PANTHER" id="PTHR45798">
    <property type="entry name" value="RING-H2 FINGER PROTEIN ATL61-RELATED-RELATED"/>
    <property type="match status" value="1"/>
</dbReference>
<dbReference type="SMART" id="SM00184">
    <property type="entry name" value="RING"/>
    <property type="match status" value="1"/>
</dbReference>
<feature type="domain" description="RING-type" evidence="6">
    <location>
        <begin position="100"/>
        <end position="142"/>
    </location>
</feature>
<reference evidence="7 8" key="1">
    <citation type="submission" date="2024-11" db="EMBL/GenBank/DDBJ databases">
        <title>Chromosome-level genome assembly of Eucalyptus globulus Labill. provides insights into its genome evolution.</title>
        <authorList>
            <person name="Li X."/>
        </authorList>
    </citation>
    <scope>NUCLEOTIDE SEQUENCE [LARGE SCALE GENOMIC DNA]</scope>
    <source>
        <strain evidence="7">CL2024</strain>
        <tissue evidence="7">Fresh tender leaves</tissue>
    </source>
</reference>
<dbReference type="AlphaFoldDB" id="A0ABD3J933"/>
<comment type="caution">
    <text evidence="7">The sequence shown here is derived from an EMBL/GenBank/DDBJ whole genome shotgun (WGS) entry which is preliminary data.</text>
</comment>
<sequence>MPPSPYPSAAPTPPPLPPPPDHAMVGLRFTAFALYASLLACLDAMLILIVVGYAYCFRWRNRARFDPEIEMPRQQVEATALSVMVMKYRGDAREFNSDECVICLASFEEGEECWVIETCDHVYHESCIKEWLSRNRHCPLCRGSVQAAREASLTPAPTRS</sequence>
<keyword evidence="1" id="KW-0479">Metal-binding</keyword>
<evidence type="ECO:0000256" key="4">
    <source>
        <dbReference type="PROSITE-ProRule" id="PRU00175"/>
    </source>
</evidence>
<evidence type="ECO:0000313" key="7">
    <source>
        <dbReference type="EMBL" id="KAL3723355.1"/>
    </source>
</evidence>
<evidence type="ECO:0000313" key="8">
    <source>
        <dbReference type="Proteomes" id="UP001634007"/>
    </source>
</evidence>
<accession>A0ABD3J933</accession>
<evidence type="ECO:0000256" key="5">
    <source>
        <dbReference type="SAM" id="Phobius"/>
    </source>
</evidence>
<dbReference type="EMBL" id="JBJKBG010000009">
    <property type="protein sequence ID" value="KAL3723355.1"/>
    <property type="molecule type" value="Genomic_DNA"/>
</dbReference>
<keyword evidence="5" id="KW-0812">Transmembrane</keyword>
<dbReference type="GO" id="GO:0008270">
    <property type="term" value="F:zinc ion binding"/>
    <property type="evidence" value="ECO:0007669"/>
    <property type="project" value="UniProtKB-KW"/>
</dbReference>